<proteinExistence type="predicted"/>
<keyword evidence="2" id="KW-0472">Membrane</keyword>
<gene>
    <name evidence="3" type="ORF">C8035_v003102</name>
</gene>
<feature type="transmembrane region" description="Helical" evidence="2">
    <location>
        <begin position="81"/>
        <end position="105"/>
    </location>
</feature>
<keyword evidence="2" id="KW-1133">Transmembrane helix</keyword>
<sequence length="188" mass="20649">MDVELNKVRVRREEVVQLDPELDMPAIEESLPTSESMDSLSEGQSSSVYVHGLMQKVLRRVEGHEKGAIAGETGRAQNTAAIVGGVVGGVLIIAIAVSLTVWLVLRRKRQERLRSETEATGNGIEDPRDREMQQQAFPPGAHLNEGFEARPSAYAQRPSRWNEAPPNQIHEAPFVAPIGSRHNAAELT</sequence>
<evidence type="ECO:0000313" key="3">
    <source>
        <dbReference type="EMBL" id="TDZ30240.1"/>
    </source>
</evidence>
<keyword evidence="2" id="KW-0812">Transmembrane</keyword>
<keyword evidence="4" id="KW-1185">Reference proteome</keyword>
<comment type="caution">
    <text evidence="3">The sequence shown here is derived from an EMBL/GenBank/DDBJ whole genome shotgun (WGS) entry which is preliminary data.</text>
</comment>
<protein>
    <submittedName>
        <fullName evidence="3">Uncharacterized protein</fullName>
    </submittedName>
</protein>
<accession>A0A4R8Q0E6</accession>
<evidence type="ECO:0000313" key="4">
    <source>
        <dbReference type="Proteomes" id="UP000295083"/>
    </source>
</evidence>
<dbReference type="Proteomes" id="UP000295083">
    <property type="component" value="Unassembled WGS sequence"/>
</dbReference>
<reference evidence="3 4" key="1">
    <citation type="submission" date="2018-11" db="EMBL/GenBank/DDBJ databases">
        <title>Genome sequence and assembly of Colletotrichum spinosum.</title>
        <authorList>
            <person name="Gan P."/>
            <person name="Shirasu K."/>
        </authorList>
    </citation>
    <scope>NUCLEOTIDE SEQUENCE [LARGE SCALE GENOMIC DNA]</scope>
    <source>
        <strain evidence="3 4">CBS 515.97</strain>
    </source>
</reference>
<dbReference type="AlphaFoldDB" id="A0A4R8Q0E6"/>
<evidence type="ECO:0000256" key="1">
    <source>
        <dbReference type="SAM" id="MobiDB-lite"/>
    </source>
</evidence>
<organism evidence="3 4">
    <name type="scientific">Colletotrichum spinosum</name>
    <dbReference type="NCBI Taxonomy" id="1347390"/>
    <lineage>
        <taxon>Eukaryota</taxon>
        <taxon>Fungi</taxon>
        <taxon>Dikarya</taxon>
        <taxon>Ascomycota</taxon>
        <taxon>Pezizomycotina</taxon>
        <taxon>Sordariomycetes</taxon>
        <taxon>Hypocreomycetidae</taxon>
        <taxon>Glomerellales</taxon>
        <taxon>Glomerellaceae</taxon>
        <taxon>Colletotrichum</taxon>
        <taxon>Colletotrichum orbiculare species complex</taxon>
    </lineage>
</organism>
<evidence type="ECO:0000256" key="2">
    <source>
        <dbReference type="SAM" id="Phobius"/>
    </source>
</evidence>
<dbReference type="EMBL" id="QAPG01000138">
    <property type="protein sequence ID" value="TDZ30240.1"/>
    <property type="molecule type" value="Genomic_DNA"/>
</dbReference>
<name>A0A4R8Q0E6_9PEZI</name>
<feature type="region of interest" description="Disordered" evidence="1">
    <location>
        <begin position="140"/>
        <end position="171"/>
    </location>
</feature>